<dbReference type="Proteomes" id="UP000515243">
    <property type="component" value="Chromosome 1"/>
</dbReference>
<name>A0AAP9RDQ5_CLOBU</name>
<protein>
    <submittedName>
        <fullName evidence="1">Uncharacterized protein</fullName>
    </submittedName>
</protein>
<dbReference type="EMBL" id="CP040626">
    <property type="protein sequence ID" value="QMW90151.1"/>
    <property type="molecule type" value="Genomic_DNA"/>
</dbReference>
<dbReference type="AlphaFoldDB" id="A0AAP9RDQ5"/>
<dbReference type="GeneID" id="92943301"/>
<proteinExistence type="predicted"/>
<sequence length="71" mass="7785">MISVRVKSGVVNETAKGKIIGRPSLTIKDIPEKVIDTHKLDDGAISKTDYAKICGVSRPTLDKYLKVMREG</sequence>
<evidence type="ECO:0000313" key="1">
    <source>
        <dbReference type="EMBL" id="QMW90151.1"/>
    </source>
</evidence>
<evidence type="ECO:0000313" key="2">
    <source>
        <dbReference type="Proteomes" id="UP000515243"/>
    </source>
</evidence>
<reference evidence="1 2" key="1">
    <citation type="submission" date="2019-05" db="EMBL/GenBank/DDBJ databases">
        <authorList>
            <person name="Schori C."/>
            <person name="Ahrens C."/>
        </authorList>
    </citation>
    <scope>NUCLEOTIDE SEQUENCE [LARGE SCALE GENOMIC DNA]</scope>
    <source>
        <strain evidence="1 2">DSM 10702</strain>
    </source>
</reference>
<organism evidence="1 2">
    <name type="scientific">Clostridium butyricum</name>
    <dbReference type="NCBI Taxonomy" id="1492"/>
    <lineage>
        <taxon>Bacteria</taxon>
        <taxon>Bacillati</taxon>
        <taxon>Bacillota</taxon>
        <taxon>Clostridia</taxon>
        <taxon>Eubacteriales</taxon>
        <taxon>Clostridiaceae</taxon>
        <taxon>Clostridium</taxon>
    </lineage>
</organism>
<accession>A0AAP9RDQ5</accession>
<dbReference type="RefSeq" id="WP_141912230.1">
    <property type="nucleotide sequence ID" value="NZ_AP019716.1"/>
</dbReference>
<gene>
    <name evidence="1" type="ORF">FF104_04055</name>
</gene>